<feature type="transmembrane region" description="Helical" evidence="1">
    <location>
        <begin position="59"/>
        <end position="77"/>
    </location>
</feature>
<proteinExistence type="predicted"/>
<dbReference type="Proteomes" id="UP001501747">
    <property type="component" value="Unassembled WGS sequence"/>
</dbReference>
<keyword evidence="1" id="KW-0812">Transmembrane</keyword>
<protein>
    <recommendedName>
        <fullName evidence="2">VanZ-like domain-containing protein</fullName>
    </recommendedName>
</protein>
<reference evidence="4" key="1">
    <citation type="journal article" date="2019" name="Int. J. Syst. Evol. Microbiol.">
        <title>The Global Catalogue of Microorganisms (GCM) 10K type strain sequencing project: providing services to taxonomists for standard genome sequencing and annotation.</title>
        <authorList>
            <consortium name="The Broad Institute Genomics Platform"/>
            <consortium name="The Broad Institute Genome Sequencing Center for Infectious Disease"/>
            <person name="Wu L."/>
            <person name="Ma J."/>
        </authorList>
    </citation>
    <scope>NUCLEOTIDE SEQUENCE [LARGE SCALE GENOMIC DNA]</scope>
    <source>
        <strain evidence="4">JCM 17342</strain>
    </source>
</reference>
<keyword evidence="1" id="KW-1133">Transmembrane helix</keyword>
<evidence type="ECO:0000256" key="1">
    <source>
        <dbReference type="SAM" id="Phobius"/>
    </source>
</evidence>
<accession>A0ABP7TF55</accession>
<feature type="domain" description="VanZ-like" evidence="2">
    <location>
        <begin position="28"/>
        <end position="102"/>
    </location>
</feature>
<name>A0ABP7TF55_9PSEU</name>
<gene>
    <name evidence="3" type="ORF">GCM10022247_57580</name>
</gene>
<dbReference type="Pfam" id="PF04892">
    <property type="entry name" value="VanZ"/>
    <property type="match status" value="1"/>
</dbReference>
<dbReference type="EMBL" id="BAABAL010000019">
    <property type="protein sequence ID" value="GAA4025384.1"/>
    <property type="molecule type" value="Genomic_DNA"/>
</dbReference>
<dbReference type="PANTHER" id="PTHR28008">
    <property type="entry name" value="DOMAIN PROTEIN, PUTATIVE (AFU_ORTHOLOGUE AFUA_3G10980)-RELATED"/>
    <property type="match status" value="1"/>
</dbReference>
<organism evidence="3 4">
    <name type="scientific">Allokutzneria multivorans</name>
    <dbReference type="NCBI Taxonomy" id="1142134"/>
    <lineage>
        <taxon>Bacteria</taxon>
        <taxon>Bacillati</taxon>
        <taxon>Actinomycetota</taxon>
        <taxon>Actinomycetes</taxon>
        <taxon>Pseudonocardiales</taxon>
        <taxon>Pseudonocardiaceae</taxon>
        <taxon>Allokutzneria</taxon>
    </lineage>
</organism>
<feature type="transmembrane region" description="Helical" evidence="1">
    <location>
        <begin position="89"/>
        <end position="110"/>
    </location>
</feature>
<dbReference type="InterPro" id="IPR006976">
    <property type="entry name" value="VanZ-like"/>
</dbReference>
<feature type="transmembrane region" description="Helical" evidence="1">
    <location>
        <begin position="35"/>
        <end position="52"/>
    </location>
</feature>
<evidence type="ECO:0000313" key="4">
    <source>
        <dbReference type="Proteomes" id="UP001501747"/>
    </source>
</evidence>
<keyword evidence="4" id="KW-1185">Reference proteome</keyword>
<sequence length="126" mass="13673">MSLRVLPFVTAALLSVVILFMPRSGVPSAPFGVDKVVHVGLFGLLAVTGLYARLRLFPLAVGLLLYAVASEILQATLPIDRSFEVVDIITDWVGLAAGTLLHAWATSARGRRQRARYLRRAADEDS</sequence>
<evidence type="ECO:0000313" key="3">
    <source>
        <dbReference type="EMBL" id="GAA4025384.1"/>
    </source>
</evidence>
<comment type="caution">
    <text evidence="3">The sequence shown here is derived from an EMBL/GenBank/DDBJ whole genome shotgun (WGS) entry which is preliminary data.</text>
</comment>
<dbReference type="PANTHER" id="PTHR28008:SF1">
    <property type="entry name" value="DOMAIN PROTEIN, PUTATIVE (AFU_ORTHOLOGUE AFUA_3G10980)-RELATED"/>
    <property type="match status" value="1"/>
</dbReference>
<keyword evidence="1" id="KW-0472">Membrane</keyword>
<evidence type="ECO:0000259" key="2">
    <source>
        <dbReference type="Pfam" id="PF04892"/>
    </source>
</evidence>